<gene>
    <name evidence="2" type="ORF">K8V32_09635</name>
</gene>
<dbReference type="SMART" id="SM00886">
    <property type="entry name" value="Dabb"/>
    <property type="match status" value="1"/>
</dbReference>
<dbReference type="Pfam" id="PF07876">
    <property type="entry name" value="Dabb"/>
    <property type="match status" value="1"/>
</dbReference>
<dbReference type="EMBL" id="DYXC01000105">
    <property type="protein sequence ID" value="HJF15045.1"/>
    <property type="molecule type" value="Genomic_DNA"/>
</dbReference>
<dbReference type="Proteomes" id="UP000703315">
    <property type="component" value="Unassembled WGS sequence"/>
</dbReference>
<dbReference type="PROSITE" id="PS51502">
    <property type="entry name" value="S_R_A_B_BARREL"/>
    <property type="match status" value="1"/>
</dbReference>
<reference evidence="2" key="1">
    <citation type="journal article" date="2021" name="PeerJ">
        <title>Extensive microbial diversity within the chicken gut microbiome revealed by metagenomics and culture.</title>
        <authorList>
            <person name="Gilroy R."/>
            <person name="Ravi A."/>
            <person name="Getino M."/>
            <person name="Pursley I."/>
            <person name="Horton D.L."/>
            <person name="Alikhan N.F."/>
            <person name="Baker D."/>
            <person name="Gharbi K."/>
            <person name="Hall N."/>
            <person name="Watson M."/>
            <person name="Adriaenssens E.M."/>
            <person name="Foster-Nyarko E."/>
            <person name="Jarju S."/>
            <person name="Secka A."/>
            <person name="Antonio M."/>
            <person name="Oren A."/>
            <person name="Chaudhuri R.R."/>
            <person name="La Ragione R."/>
            <person name="Hildebrand F."/>
            <person name="Pallen M.J."/>
        </authorList>
    </citation>
    <scope>NUCLEOTIDE SEQUENCE</scope>
    <source>
        <strain evidence="2">ChiHjej13B12-14962</strain>
    </source>
</reference>
<feature type="domain" description="Stress-response A/B barrel" evidence="1">
    <location>
        <begin position="3"/>
        <end position="98"/>
    </location>
</feature>
<reference evidence="2" key="2">
    <citation type="submission" date="2021-09" db="EMBL/GenBank/DDBJ databases">
        <authorList>
            <person name="Gilroy R."/>
        </authorList>
    </citation>
    <scope>NUCLEOTIDE SEQUENCE</scope>
    <source>
        <strain evidence="2">ChiHjej13B12-14962</strain>
    </source>
</reference>
<dbReference type="SUPFAM" id="SSF54909">
    <property type="entry name" value="Dimeric alpha+beta barrel"/>
    <property type="match status" value="1"/>
</dbReference>
<name>A0A921FMS2_9MICC</name>
<dbReference type="PANTHER" id="PTHR37832:SF1">
    <property type="entry name" value="STRESS-RESPONSE A_B BARREL DOMAIN-CONTAINING PROTEIN"/>
    <property type="match status" value="1"/>
</dbReference>
<comment type="caution">
    <text evidence="2">The sequence shown here is derived from an EMBL/GenBank/DDBJ whole genome shotgun (WGS) entry which is preliminary data.</text>
</comment>
<evidence type="ECO:0000259" key="1">
    <source>
        <dbReference type="PROSITE" id="PS51502"/>
    </source>
</evidence>
<proteinExistence type="predicted"/>
<dbReference type="InterPro" id="IPR011008">
    <property type="entry name" value="Dimeric_a/b-barrel"/>
</dbReference>
<dbReference type="Gene3D" id="3.30.70.100">
    <property type="match status" value="1"/>
</dbReference>
<evidence type="ECO:0000313" key="2">
    <source>
        <dbReference type="EMBL" id="HJF15045.1"/>
    </source>
</evidence>
<dbReference type="PANTHER" id="PTHR37832">
    <property type="entry name" value="BLL2683 PROTEIN"/>
    <property type="match status" value="1"/>
</dbReference>
<dbReference type="InterPro" id="IPR013097">
    <property type="entry name" value="Dabb"/>
</dbReference>
<sequence>MTLRHIVSWKLNGETFAARNGQAAKIAQELEALRDRIPEIRELNVYRNELHDGVNFDLTLIADFDDADGLAAYAVHPEHLPVVDMIKGMVTDRVAVDFTV</sequence>
<organism evidence="2 3">
    <name type="scientific">Enteractinococcus helveticum</name>
    <dbReference type="NCBI Taxonomy" id="1837282"/>
    <lineage>
        <taxon>Bacteria</taxon>
        <taxon>Bacillati</taxon>
        <taxon>Actinomycetota</taxon>
        <taxon>Actinomycetes</taxon>
        <taxon>Micrococcales</taxon>
        <taxon>Micrococcaceae</taxon>
    </lineage>
</organism>
<dbReference type="AlphaFoldDB" id="A0A921FMS2"/>
<protein>
    <submittedName>
        <fullName evidence="2">Dabb family protein</fullName>
    </submittedName>
</protein>
<accession>A0A921FMS2</accession>
<dbReference type="RefSeq" id="WP_303906428.1">
    <property type="nucleotide sequence ID" value="NZ_DYXC01000105.1"/>
</dbReference>
<evidence type="ECO:0000313" key="3">
    <source>
        <dbReference type="Proteomes" id="UP000703315"/>
    </source>
</evidence>